<gene>
    <name evidence="8" type="primary">rfbD</name>
    <name evidence="8" type="ORF">NE863_24135</name>
</gene>
<name>A0A9Q8YAQ3_ENSAD</name>
<comment type="pathway">
    <text evidence="1 6">Carbohydrate biosynthesis; dTDP-L-rhamnose biosynthesis.</text>
</comment>
<dbReference type="Pfam" id="PF04321">
    <property type="entry name" value="RmlD_sub_bind"/>
    <property type="match status" value="1"/>
</dbReference>
<evidence type="ECO:0000256" key="1">
    <source>
        <dbReference type="ARBA" id="ARBA00004781"/>
    </source>
</evidence>
<keyword evidence="6" id="KW-0521">NADP</keyword>
<dbReference type="AlphaFoldDB" id="A0A9Q8YAQ3"/>
<evidence type="ECO:0000259" key="7">
    <source>
        <dbReference type="Pfam" id="PF04321"/>
    </source>
</evidence>
<accession>A0A9Q8YAQ3</accession>
<evidence type="ECO:0000256" key="4">
    <source>
        <dbReference type="ARBA" id="ARBA00017099"/>
    </source>
</evidence>
<dbReference type="Proteomes" id="UP001055460">
    <property type="component" value="Plasmid pA"/>
</dbReference>
<dbReference type="EC" id="1.1.1.133" evidence="3 6"/>
<feature type="domain" description="RmlD-like substrate binding" evidence="7">
    <location>
        <begin position="6"/>
        <end position="295"/>
    </location>
</feature>
<dbReference type="Gene3D" id="3.90.25.10">
    <property type="entry name" value="UDP-galactose 4-epimerase, domain 1"/>
    <property type="match status" value="1"/>
</dbReference>
<comment type="similarity">
    <text evidence="2 6">Belongs to the dTDP-4-dehydrorhamnose reductase family.</text>
</comment>
<evidence type="ECO:0000256" key="6">
    <source>
        <dbReference type="RuleBase" id="RU364082"/>
    </source>
</evidence>
<reference evidence="8" key="1">
    <citation type="submission" date="2022-06" db="EMBL/GenBank/DDBJ databases">
        <title>Physiological and biochemical characterization and genomic elucidation of a strain of the genus Ensifer adhaerens M8 that combines arsenic oxidation and chromium reduction.</title>
        <authorList>
            <person name="Li X."/>
            <person name="Yu c."/>
        </authorList>
    </citation>
    <scope>NUCLEOTIDE SEQUENCE</scope>
    <source>
        <strain evidence="8">M8</strain>
        <plasmid evidence="8">pA</plasmid>
    </source>
</reference>
<evidence type="ECO:0000256" key="2">
    <source>
        <dbReference type="ARBA" id="ARBA00010944"/>
    </source>
</evidence>
<dbReference type="CDD" id="cd05254">
    <property type="entry name" value="dTDP_HR_like_SDR_e"/>
    <property type="match status" value="1"/>
</dbReference>
<sequence>MTGRKRLIVTGREGQVVRSLLERGGHDRRFEVIPLGRPELDLSAPGTIEAVLRVAQPDVIVSAAAYTAVDQAESDEEAATVVNGLAAGRIAQVAATLGVPVVHLSTDYVFNGAKSSPYLETDQVAPVGAYGRSKLAGEQAVVAATSNFAILRTAWVYSPFGANFLKTMLTLAETRKSLNVVDDQLGNPTSALDIAEAVLDVAANLIANDDLALRGIFHMTGSGEASWADFAVEIFAQSTLVGGPSAEVGRIPSSAYPTPAKRPANSRLDCTKLADVHGVRLPDWKHSTAKIVERLAQAKH</sequence>
<comment type="catalytic activity">
    <reaction evidence="5 6">
        <text>dTDP-beta-L-rhamnose + NADP(+) = dTDP-4-dehydro-beta-L-rhamnose + NADPH + H(+)</text>
        <dbReference type="Rhea" id="RHEA:21796"/>
        <dbReference type="ChEBI" id="CHEBI:15378"/>
        <dbReference type="ChEBI" id="CHEBI:57510"/>
        <dbReference type="ChEBI" id="CHEBI:57783"/>
        <dbReference type="ChEBI" id="CHEBI:58349"/>
        <dbReference type="ChEBI" id="CHEBI:62830"/>
        <dbReference type="EC" id="1.1.1.133"/>
    </reaction>
</comment>
<dbReference type="InterPro" id="IPR029903">
    <property type="entry name" value="RmlD-like-bd"/>
</dbReference>
<dbReference type="SUPFAM" id="SSF51735">
    <property type="entry name" value="NAD(P)-binding Rossmann-fold domains"/>
    <property type="match status" value="1"/>
</dbReference>
<protein>
    <recommendedName>
        <fullName evidence="4 6">dTDP-4-dehydrorhamnose reductase</fullName>
        <ecNumber evidence="3 6">1.1.1.133</ecNumber>
    </recommendedName>
</protein>
<evidence type="ECO:0000313" key="8">
    <source>
        <dbReference type="EMBL" id="USJ25573.1"/>
    </source>
</evidence>
<keyword evidence="6 8" id="KW-0560">Oxidoreductase</keyword>
<dbReference type="InterPro" id="IPR005913">
    <property type="entry name" value="dTDP_dehydrorham_reduct"/>
</dbReference>
<dbReference type="PANTHER" id="PTHR10491:SF4">
    <property type="entry name" value="METHIONINE ADENOSYLTRANSFERASE 2 SUBUNIT BETA"/>
    <property type="match status" value="1"/>
</dbReference>
<evidence type="ECO:0000256" key="5">
    <source>
        <dbReference type="ARBA" id="ARBA00048200"/>
    </source>
</evidence>
<comment type="cofactor">
    <cofactor evidence="6">
        <name>Mg(2+)</name>
        <dbReference type="ChEBI" id="CHEBI:18420"/>
    </cofactor>
    <text evidence="6">Binds 1 Mg(2+) ion per monomer.</text>
</comment>
<comment type="function">
    <text evidence="6">Catalyzes the reduction of dTDP-6-deoxy-L-lyxo-4-hexulose to yield dTDP-L-rhamnose.</text>
</comment>
<dbReference type="GO" id="GO:0008831">
    <property type="term" value="F:dTDP-4-dehydrorhamnose reductase activity"/>
    <property type="evidence" value="ECO:0007669"/>
    <property type="project" value="UniProtKB-EC"/>
</dbReference>
<evidence type="ECO:0000313" key="9">
    <source>
        <dbReference type="Proteomes" id="UP001055460"/>
    </source>
</evidence>
<dbReference type="Gene3D" id="3.40.50.720">
    <property type="entry name" value="NAD(P)-binding Rossmann-like Domain"/>
    <property type="match status" value="1"/>
</dbReference>
<organism evidence="8 9">
    <name type="scientific">Ensifer adhaerens</name>
    <name type="common">Sinorhizobium morelense</name>
    <dbReference type="NCBI Taxonomy" id="106592"/>
    <lineage>
        <taxon>Bacteria</taxon>
        <taxon>Pseudomonadati</taxon>
        <taxon>Pseudomonadota</taxon>
        <taxon>Alphaproteobacteria</taxon>
        <taxon>Hyphomicrobiales</taxon>
        <taxon>Rhizobiaceae</taxon>
        <taxon>Sinorhizobium/Ensifer group</taxon>
        <taxon>Ensifer</taxon>
    </lineage>
</organism>
<dbReference type="EMBL" id="CP098808">
    <property type="protein sequence ID" value="USJ25573.1"/>
    <property type="molecule type" value="Genomic_DNA"/>
</dbReference>
<dbReference type="InterPro" id="IPR036291">
    <property type="entry name" value="NAD(P)-bd_dom_sf"/>
</dbReference>
<evidence type="ECO:0000256" key="3">
    <source>
        <dbReference type="ARBA" id="ARBA00012929"/>
    </source>
</evidence>
<keyword evidence="8" id="KW-0614">Plasmid</keyword>
<dbReference type="NCBIfam" id="TIGR01214">
    <property type="entry name" value="rmlD"/>
    <property type="match status" value="1"/>
</dbReference>
<dbReference type="PANTHER" id="PTHR10491">
    <property type="entry name" value="DTDP-4-DEHYDRORHAMNOSE REDUCTASE"/>
    <property type="match status" value="1"/>
</dbReference>
<geneLocation type="plasmid" evidence="8 9">
    <name>pA</name>
</geneLocation>
<proteinExistence type="inferred from homology"/>
<dbReference type="RefSeq" id="WP_252160642.1">
    <property type="nucleotide sequence ID" value="NZ_CP098808.1"/>
</dbReference>